<evidence type="ECO:0000313" key="3">
    <source>
        <dbReference type="Proteomes" id="UP001140091"/>
    </source>
</evidence>
<sequence length="371" mass="41420">MKFFTFTRVTRSGAQYNPFPVVPVVTPPEFELADLLKQAAAFDADAYCMDDFFGPPDTSEVRPGAAEDSSHRIPASIATLSSNISASTTAQAGSSTSRKRAADLSEDLESGETASEVVDVEAGEASRLAKRRRRRSMYRRKKNDQAFAENGQVPRRADILNHVHNKSKVDVPIDLSKLPATSCGYRAQNMKQPAAMYGLEDLKAQGYTVIKFEQGTSKPLVDGKTGKIFGVIVHGIDDPTYVDACKRAFDFLEECRAVEVFYKNECDHRRGQFPAVNYGISYGQGSKKPYLLNCKHQELMSQILGNEYIIRLATFASFRPEKDFEKEDPEGHENMMKEKEGRWKMGIGLWSTLEEILSEKTGQKEKPATMI</sequence>
<proteinExistence type="predicted"/>
<feature type="compositionally biased region" description="Low complexity" evidence="1">
    <location>
        <begin position="85"/>
        <end position="96"/>
    </location>
</feature>
<dbReference type="EMBL" id="JANBPK010001516">
    <property type="protein sequence ID" value="KAJ2922079.1"/>
    <property type="molecule type" value="Genomic_DNA"/>
</dbReference>
<comment type="caution">
    <text evidence="2">The sequence shown here is derived from an EMBL/GenBank/DDBJ whole genome shotgun (WGS) entry which is preliminary data.</text>
</comment>
<reference evidence="2" key="1">
    <citation type="submission" date="2022-06" db="EMBL/GenBank/DDBJ databases">
        <title>Genome Sequence of Candolleomyces eurysporus.</title>
        <authorList>
            <person name="Buettner E."/>
        </authorList>
    </citation>
    <scope>NUCLEOTIDE SEQUENCE</scope>
    <source>
        <strain evidence="2">VTCC 930004</strain>
    </source>
</reference>
<dbReference type="OrthoDB" id="3031270at2759"/>
<feature type="region of interest" description="Disordered" evidence="1">
    <location>
        <begin position="84"/>
        <end position="115"/>
    </location>
</feature>
<name>A0A9W8IWM4_9AGAR</name>
<accession>A0A9W8IWM4</accession>
<feature type="region of interest" description="Disordered" evidence="1">
    <location>
        <begin position="131"/>
        <end position="152"/>
    </location>
</feature>
<dbReference type="AlphaFoldDB" id="A0A9W8IWM4"/>
<evidence type="ECO:0000256" key="1">
    <source>
        <dbReference type="SAM" id="MobiDB-lite"/>
    </source>
</evidence>
<gene>
    <name evidence="2" type="ORF">H1R20_g15014</name>
</gene>
<organism evidence="2 3">
    <name type="scientific">Candolleomyces eurysporus</name>
    <dbReference type="NCBI Taxonomy" id="2828524"/>
    <lineage>
        <taxon>Eukaryota</taxon>
        <taxon>Fungi</taxon>
        <taxon>Dikarya</taxon>
        <taxon>Basidiomycota</taxon>
        <taxon>Agaricomycotina</taxon>
        <taxon>Agaricomycetes</taxon>
        <taxon>Agaricomycetidae</taxon>
        <taxon>Agaricales</taxon>
        <taxon>Agaricineae</taxon>
        <taxon>Psathyrellaceae</taxon>
        <taxon>Candolleomyces</taxon>
    </lineage>
</organism>
<keyword evidence="3" id="KW-1185">Reference proteome</keyword>
<feature type="compositionally biased region" description="Basic residues" evidence="1">
    <location>
        <begin position="131"/>
        <end position="142"/>
    </location>
</feature>
<evidence type="ECO:0000313" key="2">
    <source>
        <dbReference type="EMBL" id="KAJ2922079.1"/>
    </source>
</evidence>
<dbReference type="Proteomes" id="UP001140091">
    <property type="component" value="Unassembled WGS sequence"/>
</dbReference>
<protein>
    <submittedName>
        <fullName evidence="2">Uncharacterized protein</fullName>
    </submittedName>
</protein>
<feature type="non-terminal residue" evidence="2">
    <location>
        <position position="1"/>
    </location>
</feature>